<dbReference type="PANTHER" id="PTHR30383:SF5">
    <property type="entry name" value="SGNH HYDROLASE-TYPE ESTERASE DOMAIN-CONTAINING PROTEIN"/>
    <property type="match status" value="1"/>
</dbReference>
<proteinExistence type="predicted"/>
<keyword evidence="4" id="KW-1185">Reference proteome</keyword>
<evidence type="ECO:0000259" key="2">
    <source>
        <dbReference type="Pfam" id="PF13472"/>
    </source>
</evidence>
<dbReference type="InterPro" id="IPR003539">
    <property type="entry name" value="CD_toxinB"/>
</dbReference>
<organism evidence="3 4">
    <name type="scientific">Streptomyces pyxinae</name>
    <dbReference type="NCBI Taxonomy" id="2970734"/>
    <lineage>
        <taxon>Bacteria</taxon>
        <taxon>Bacillati</taxon>
        <taxon>Actinomycetota</taxon>
        <taxon>Actinomycetes</taxon>
        <taxon>Kitasatosporales</taxon>
        <taxon>Streptomycetaceae</taxon>
        <taxon>Streptomyces</taxon>
    </lineage>
</organism>
<accession>A0ABT2CHU1</accession>
<sequence>MTVHSTGSTHRLRRQGVVAALLVLVAGLLVVLRPQQAAAEDRPISSTPLMTWNMRGANEVGRDTNKWQNYVRTYARQASVVLLQEAGAAPADMADRQADLTRTTVDRNNNVHTHTIRHYRWNVGSSSRDSARHVYFALTQNGVGGRVNLAVVVSGDPDEVNVVENPVGNGRLALGVRYGSNWYFTVHGLSGGGGDSAVLLDAIDTQVDQWAADRHVSYHWTAGGDFNVDPDELSGRDHFPPAMTVSTDVNTPTHDSGNRYDYFVTDDIAAAQELQGAWVYAGPPSDHRPTALGEMRAAAGQPPSALRYMPEGDSITQGLGSSNDSGARDEIQADFGKMTVGQLYGNNILSPIYDLPAKRDLVGERKNGRGIPDPDHEGWPGYTIDQIAEEASDAVPSMKPNVVGLLAGTNDMVRNVDVGNAPARLSRLIDQTFQGSPGVAIVVGTLTPSTNPAIQQRIDAYNASITTMLDQRIANGDHLVRVDLSAVTTADLADEVHPTDAGYRKIADAYVGGVRTALADGWISDPVGTPGAEPGNYGGYDPQGRVWEGLPGDPDAAGAMKYADLDGDNRDDIVWLSPTGAATAWLNRDDHGRIAWTYRGEIAMGTGQGPDRVFFADLDKDGLDDYIVIRPDKVIDAYYNRGGDTVGPDGWRPGWEPHPNYGRGTDTPVDRIRFADIDGDGRADYVRLLDFDTKVDVFYNRGGDSPGHDGWQPGGALLTDLTSTTNKQIEFADLNADGKADYIALDSDGVPYARLNTGRADWFPRGKIAKGTGGTIALPELDGDGRADWVKIARNGAIDAWINKGGDPPR</sequence>
<dbReference type="InterPro" id="IPR036691">
    <property type="entry name" value="Endo/exonu/phosph_ase_sf"/>
</dbReference>
<reference evidence="3" key="1">
    <citation type="submission" date="2022-08" db="EMBL/GenBank/DDBJ databases">
        <authorList>
            <person name="Somphong A."/>
            <person name="Phongsopitanun W."/>
        </authorList>
    </citation>
    <scope>NUCLEOTIDE SEQUENCE</scope>
    <source>
        <strain evidence="3">LP05-1</strain>
    </source>
</reference>
<dbReference type="Pfam" id="PF13472">
    <property type="entry name" value="Lipase_GDSL_2"/>
    <property type="match status" value="1"/>
</dbReference>
<dbReference type="InterPro" id="IPR028994">
    <property type="entry name" value="Integrin_alpha_N"/>
</dbReference>
<dbReference type="SUPFAM" id="SSF69318">
    <property type="entry name" value="Integrin alpha N-terminal domain"/>
    <property type="match status" value="1"/>
</dbReference>
<dbReference type="InterPro" id="IPR036514">
    <property type="entry name" value="SGNH_hydro_sf"/>
</dbReference>
<dbReference type="SUPFAM" id="SSF52266">
    <property type="entry name" value="SGNH hydrolase"/>
    <property type="match status" value="1"/>
</dbReference>
<evidence type="ECO:0000313" key="4">
    <source>
        <dbReference type="Proteomes" id="UP001431313"/>
    </source>
</evidence>
<dbReference type="Proteomes" id="UP001431313">
    <property type="component" value="Unassembled WGS sequence"/>
</dbReference>
<evidence type="ECO:0000256" key="1">
    <source>
        <dbReference type="ARBA" id="ARBA00022729"/>
    </source>
</evidence>
<name>A0ABT2CHU1_9ACTN</name>
<evidence type="ECO:0000313" key="3">
    <source>
        <dbReference type="EMBL" id="MCS0636982.1"/>
    </source>
</evidence>
<protein>
    <submittedName>
        <fullName evidence="3">FG-GAP-like repeat-containing protein</fullName>
    </submittedName>
</protein>
<dbReference type="CDD" id="cd01833">
    <property type="entry name" value="XynB_like"/>
    <property type="match status" value="1"/>
</dbReference>
<dbReference type="SUPFAM" id="SSF56219">
    <property type="entry name" value="DNase I-like"/>
    <property type="match status" value="1"/>
</dbReference>
<dbReference type="EMBL" id="JANUGQ010000011">
    <property type="protein sequence ID" value="MCS0636982.1"/>
    <property type="molecule type" value="Genomic_DNA"/>
</dbReference>
<feature type="domain" description="SGNH hydrolase-type esterase" evidence="2">
    <location>
        <begin position="312"/>
        <end position="504"/>
    </location>
</feature>
<gene>
    <name evidence="3" type="ORF">NX801_15195</name>
</gene>
<dbReference type="Gene3D" id="3.60.10.10">
    <property type="entry name" value="Endonuclease/exonuclease/phosphatase"/>
    <property type="match status" value="1"/>
</dbReference>
<dbReference type="RefSeq" id="WP_258788236.1">
    <property type="nucleotide sequence ID" value="NZ_JANUGQ010000011.1"/>
</dbReference>
<comment type="caution">
    <text evidence="3">The sequence shown here is derived from an EMBL/GenBank/DDBJ whole genome shotgun (WGS) entry which is preliminary data.</text>
</comment>
<dbReference type="PANTHER" id="PTHR30383">
    <property type="entry name" value="THIOESTERASE 1/PROTEASE 1/LYSOPHOSPHOLIPASE L1"/>
    <property type="match status" value="1"/>
</dbReference>
<dbReference type="Pfam" id="PF13517">
    <property type="entry name" value="FG-GAP_3"/>
    <property type="match status" value="2"/>
</dbReference>
<dbReference type="Gene3D" id="3.40.50.1110">
    <property type="entry name" value="SGNH hydrolase"/>
    <property type="match status" value="1"/>
</dbReference>
<dbReference type="InterPro" id="IPR013830">
    <property type="entry name" value="SGNH_hydro"/>
</dbReference>
<dbReference type="InterPro" id="IPR013517">
    <property type="entry name" value="FG-GAP"/>
</dbReference>
<keyword evidence="1" id="KW-0732">Signal</keyword>
<dbReference type="PRINTS" id="PR01388">
    <property type="entry name" value="CDTOXINB"/>
</dbReference>
<dbReference type="InterPro" id="IPR051532">
    <property type="entry name" value="Ester_Hydrolysis_Enzymes"/>
</dbReference>